<dbReference type="Proteomes" id="UP000828048">
    <property type="component" value="Chromosome 6"/>
</dbReference>
<sequence>MFGLQFISDNLGGLAIDEVIKAWKYLRNCTKNLDDLQAKMINLGMRRDIIRRKVREANHRGEEVEADVLQWQAEANGLTIDVEQLIQESTVMVSIMRQYQLSKQAEEKIAYAEKLIEKSYFTDISHCRPRPPELESLSDKNYVDLKSRTPILKDIMDALKDSNVNIIGVCGLGGVGKTTLVKEVGEQMRQGGTFQQVALAIVSKDLNVKEIQSKLADSLNFDLESTGDEANRATKLWNKFNNGDKYLVILDDIWGKVDLMTIGIPITDGNTGCKVVLTSRKKDLLSITMKANRNFSIPELPEEEAWDLFKKKVGNSIESQSEIYSLAREVCRKCKGLPVAINALGAALQDKRDYAWKNALDKLERCMLTQIEGVDPSVEASLRVSYDMLQSLDAQSCFLLCCSFAQDADIPIYKLTRHYIASSLFAQNSRTYIEARNAVCIIIDALKSASLLTTGGHEEAVKIHDVIRDVGVSIAREEKAFLIDHGVLRWPRNPTNKPSYSAISLSFNNIRELPDGLVYPQLHTLMVDNSELSNLEVPDNFFNGMAQLTVLTFKRFRMRRLPSSLAKLTNLQMLSLNGCELEDIAILKELKCNLEVLDLQGSRIEALPPEIGQLASLRVLDIESCDKLTVIPRGVISNLTSLEVLYFPKEFDAWEATIDEQQDMSSRDNVSLEELRWLLNNGQLIYLKIHIPEVTLLPKEGLIFANLIEFTISMGSRSEDPKALIFGTCSLEIQGVQLRSEFIPLVDKAQVLKLGGIKGLKKVLHDRGIGNGCLNLKYLEVTSCDDDLEDLLGEPKLSMQSHGLHPSRSFKKLAVLIIKKCKLKFLFSPTTAREFVHLERLEVRSCEIIEAIVGFEVQDDENELIFSKLRILELGDLPNLTSFYAEKEKTQKITGSSFARPQPLFSPKVVLPVLEKLNVEELDGIEEIWDKQSPSVNQKTVSFGQLRKMTVRQCKKLMNLVPSNILPRLGNLQTLNVGGCPNVKFIVFKHGKEGEAAAADNTLINIPQLRSLSIWNMENLKSFYSSSTTSNAQSLFNHQVYEDY</sequence>
<gene>
    <name evidence="1" type="ORF">Vadar_009192</name>
</gene>
<evidence type="ECO:0000313" key="2">
    <source>
        <dbReference type="Proteomes" id="UP000828048"/>
    </source>
</evidence>
<proteinExistence type="predicted"/>
<evidence type="ECO:0000313" key="1">
    <source>
        <dbReference type="EMBL" id="KAH7837070.1"/>
    </source>
</evidence>
<name>A0ACB7X8S6_9ERIC</name>
<organism evidence="1 2">
    <name type="scientific">Vaccinium darrowii</name>
    <dbReference type="NCBI Taxonomy" id="229202"/>
    <lineage>
        <taxon>Eukaryota</taxon>
        <taxon>Viridiplantae</taxon>
        <taxon>Streptophyta</taxon>
        <taxon>Embryophyta</taxon>
        <taxon>Tracheophyta</taxon>
        <taxon>Spermatophyta</taxon>
        <taxon>Magnoliopsida</taxon>
        <taxon>eudicotyledons</taxon>
        <taxon>Gunneridae</taxon>
        <taxon>Pentapetalae</taxon>
        <taxon>asterids</taxon>
        <taxon>Ericales</taxon>
        <taxon>Ericaceae</taxon>
        <taxon>Vaccinioideae</taxon>
        <taxon>Vaccinieae</taxon>
        <taxon>Vaccinium</taxon>
    </lineage>
</organism>
<reference evidence="1 2" key="1">
    <citation type="journal article" date="2021" name="Hortic Res">
        <title>High-quality reference genome and annotation aids understanding of berry development for evergreen blueberry (Vaccinium darrowii).</title>
        <authorList>
            <person name="Yu J."/>
            <person name="Hulse-Kemp A.M."/>
            <person name="Babiker E."/>
            <person name="Staton M."/>
        </authorList>
    </citation>
    <scope>NUCLEOTIDE SEQUENCE [LARGE SCALE GENOMIC DNA]</scope>
    <source>
        <strain evidence="2">cv. NJ 8807/NJ 8810</strain>
        <tissue evidence="1">Young leaf</tissue>
    </source>
</reference>
<dbReference type="EMBL" id="CM037156">
    <property type="protein sequence ID" value="KAH7837070.1"/>
    <property type="molecule type" value="Genomic_DNA"/>
</dbReference>
<comment type="caution">
    <text evidence="1">The sequence shown here is derived from an EMBL/GenBank/DDBJ whole genome shotgun (WGS) entry which is preliminary data.</text>
</comment>
<keyword evidence="2" id="KW-1185">Reference proteome</keyword>
<protein>
    <submittedName>
        <fullName evidence="1">Uncharacterized protein</fullName>
    </submittedName>
</protein>
<accession>A0ACB7X8S6</accession>